<proteinExistence type="inferred from homology"/>
<comment type="caution">
    <text evidence="7">The sequence shown here is derived from an EMBL/GenBank/DDBJ whole genome shotgun (WGS) entry which is preliminary data.</text>
</comment>
<evidence type="ECO:0000256" key="5">
    <source>
        <dbReference type="PROSITE-ProRule" id="PRU00708"/>
    </source>
</evidence>
<evidence type="ECO:0000313" key="8">
    <source>
        <dbReference type="Proteomes" id="UP001578633"/>
    </source>
</evidence>
<comment type="subunit">
    <text evidence="4">Binds to mitochondrial small subunit 15S rRNA.</text>
</comment>
<dbReference type="EMBL" id="JBHGVX010000003">
    <property type="protein sequence ID" value="KAL1797416.1"/>
    <property type="molecule type" value="Genomic_DNA"/>
</dbReference>
<evidence type="ECO:0000313" key="7">
    <source>
        <dbReference type="EMBL" id="KAL1797416.1"/>
    </source>
</evidence>
<keyword evidence="8" id="KW-1185">Reference proteome</keyword>
<dbReference type="Proteomes" id="UP001578633">
    <property type="component" value="Chromosome 3"/>
</dbReference>
<keyword evidence="2" id="KW-0677">Repeat</keyword>
<sequence>MLHGCTMQDDPAIFQAFAQHCAEVGKDIRDPWLVTDYLYYLYVRHQGEENIERASTLLWQSYASFFSVAPLRPFVGYGTSDLRNVSISQNTSALEFMHSAPPPMALYIMLQMEIRSALAISNTRVYNLYLKFKSIAEEGNPVFDPLVQNATIWNAFLLAFCERQQFANASQLIQDMTDGPAKPNVYSWNIFMQAFFRRKQVQAAERVFQLMRNSGVEPDRFTWGVLLRGYAKAQLVDRIGDILPHLKPEEELDADLLRHLAKVVDRKKLMGVLEENRSHKETIALAKAAQETEEERSRWRDELTDSEAATTGDVSPDQFDATAAAQPGELPATQPGPSVVLPKFSPVPEQRTETPRMHRSQSRSPRTNLRDPELQYRKLQEQLGLVEPTGSAVNDHVEPDPTQPSSAGLAFESMISKGSVKAVNPGKPTTMRKRARFNLAKPARRE</sequence>
<dbReference type="GeneID" id="96084344"/>
<name>A0ABR3ULQ1_9PLEO</name>
<reference evidence="7 8" key="1">
    <citation type="submission" date="2024-09" db="EMBL/GenBank/DDBJ databases">
        <title>T2T genomes of carrot and Alternaria dauci and their utility for understanding host-pathogen interaction during carrot leaf blight disease.</title>
        <authorList>
            <person name="Liu W."/>
            <person name="Xu S."/>
            <person name="Ou C."/>
            <person name="Liu X."/>
            <person name="Zhuang F."/>
            <person name="Deng X.W."/>
        </authorList>
    </citation>
    <scope>NUCLEOTIDE SEQUENCE [LARGE SCALE GENOMIC DNA]</scope>
    <source>
        <strain evidence="7 8">A2016</strain>
    </source>
</reference>
<comment type="function">
    <text evidence="3">Regulates mitochondrial small subunit maturation by controlling 15S rRNA 5'-end processing. Localizes to the 5' precursor of the 15S rRNA in a position that is subsequently occupied by mS47 in the mature yeast mtSSU. Uses structure and sequence-specific RNA recognition, binding to a single-stranded region of the precursor and specifically recognizing bases -6 to -1. The exchange of Ccm1 for mS47 is coupled to the irreversible removal of precursor rRNA that is accompanied by conformational changes of the mitoribosomal proteins uS5m and mS26. These conformational changes signal completion of 5'-end rRNA processing through protection of the mature 5'-end of the 15S rRNA and stabilization of mS47. The removal of the 5' precursor together with the dissociation of Ccm1 may be catalyzed by the 5'-3' exoribonuclease Pet127. Involved in the specific removal of group I introns in mitochondrial encoded transcripts.</text>
</comment>
<evidence type="ECO:0000256" key="3">
    <source>
        <dbReference type="ARBA" id="ARBA00044493"/>
    </source>
</evidence>
<feature type="compositionally biased region" description="Basic residues" evidence="6">
    <location>
        <begin position="430"/>
        <end position="446"/>
    </location>
</feature>
<feature type="region of interest" description="Disordered" evidence="6">
    <location>
        <begin position="286"/>
        <end position="372"/>
    </location>
</feature>
<dbReference type="Pfam" id="PF13041">
    <property type="entry name" value="PPR_2"/>
    <property type="match status" value="1"/>
</dbReference>
<dbReference type="PANTHER" id="PTHR47447">
    <property type="entry name" value="OS03G0856100 PROTEIN"/>
    <property type="match status" value="1"/>
</dbReference>
<evidence type="ECO:0000256" key="6">
    <source>
        <dbReference type="SAM" id="MobiDB-lite"/>
    </source>
</evidence>
<dbReference type="NCBIfam" id="TIGR00756">
    <property type="entry name" value="PPR"/>
    <property type="match status" value="1"/>
</dbReference>
<evidence type="ECO:0008006" key="9">
    <source>
        <dbReference type="Google" id="ProtNLM"/>
    </source>
</evidence>
<feature type="region of interest" description="Disordered" evidence="6">
    <location>
        <begin position="387"/>
        <end position="408"/>
    </location>
</feature>
<dbReference type="PROSITE" id="PS51375">
    <property type="entry name" value="PPR"/>
    <property type="match status" value="1"/>
</dbReference>
<organism evidence="7 8">
    <name type="scientific">Alternaria dauci</name>
    <dbReference type="NCBI Taxonomy" id="48095"/>
    <lineage>
        <taxon>Eukaryota</taxon>
        <taxon>Fungi</taxon>
        <taxon>Dikarya</taxon>
        <taxon>Ascomycota</taxon>
        <taxon>Pezizomycotina</taxon>
        <taxon>Dothideomycetes</taxon>
        <taxon>Pleosporomycetidae</taxon>
        <taxon>Pleosporales</taxon>
        <taxon>Pleosporineae</taxon>
        <taxon>Pleosporaceae</taxon>
        <taxon>Alternaria</taxon>
        <taxon>Alternaria sect. Porri</taxon>
    </lineage>
</organism>
<feature type="repeat" description="PPR" evidence="5">
    <location>
        <begin position="184"/>
        <end position="218"/>
    </location>
</feature>
<feature type="region of interest" description="Disordered" evidence="6">
    <location>
        <begin position="420"/>
        <end position="446"/>
    </location>
</feature>
<dbReference type="PANTHER" id="PTHR47447:SF17">
    <property type="entry name" value="OS12G0638900 PROTEIN"/>
    <property type="match status" value="1"/>
</dbReference>
<evidence type="ECO:0000256" key="1">
    <source>
        <dbReference type="ARBA" id="ARBA00006192"/>
    </source>
</evidence>
<comment type="similarity">
    <text evidence="1">Belongs to the CCM1 family.</text>
</comment>
<evidence type="ECO:0000256" key="4">
    <source>
        <dbReference type="ARBA" id="ARBA00044511"/>
    </source>
</evidence>
<dbReference type="InterPro" id="IPR002885">
    <property type="entry name" value="PPR_rpt"/>
</dbReference>
<dbReference type="Gene3D" id="1.25.40.10">
    <property type="entry name" value="Tetratricopeptide repeat domain"/>
    <property type="match status" value="1"/>
</dbReference>
<evidence type="ECO:0000256" key="2">
    <source>
        <dbReference type="ARBA" id="ARBA00022737"/>
    </source>
</evidence>
<protein>
    <recommendedName>
        <fullName evidence="9">Pentatricopeptide repeat-containing protein</fullName>
    </recommendedName>
</protein>
<gene>
    <name evidence="7" type="ORF">ACET3X_004022</name>
</gene>
<dbReference type="RefSeq" id="XP_069308000.1">
    <property type="nucleotide sequence ID" value="XM_069450181.1"/>
</dbReference>
<dbReference type="InterPro" id="IPR011990">
    <property type="entry name" value="TPR-like_helical_dom_sf"/>
</dbReference>
<accession>A0ABR3ULQ1</accession>